<evidence type="ECO:0000259" key="10">
    <source>
        <dbReference type="Pfam" id="PF01095"/>
    </source>
</evidence>
<feature type="domain" description="Pectinesterase catalytic" evidence="10">
    <location>
        <begin position="176"/>
        <end position="368"/>
    </location>
</feature>
<accession>A0A5J9SHH0</accession>
<keyword evidence="4" id="KW-0378">Hydrolase</keyword>
<keyword evidence="6" id="KW-0325">Glycoprotein</keyword>
<dbReference type="OrthoDB" id="2019149at2759"/>
<comment type="pathway">
    <text evidence="1">Glycan metabolism; pectin degradation; 2-dehydro-3-deoxy-D-gluconate from pectin: step 1/5.</text>
</comment>
<dbReference type="EC" id="3.1.1.11" evidence="3"/>
<evidence type="ECO:0000313" key="12">
    <source>
        <dbReference type="Proteomes" id="UP000324897"/>
    </source>
</evidence>
<dbReference type="GO" id="GO:0030599">
    <property type="term" value="F:pectinesterase activity"/>
    <property type="evidence" value="ECO:0007669"/>
    <property type="project" value="UniProtKB-EC"/>
</dbReference>
<evidence type="ECO:0000256" key="4">
    <source>
        <dbReference type="ARBA" id="ARBA00022801"/>
    </source>
</evidence>
<feature type="signal peptide" evidence="9">
    <location>
        <begin position="1"/>
        <end position="27"/>
    </location>
</feature>
<evidence type="ECO:0000256" key="2">
    <source>
        <dbReference type="ARBA" id="ARBA00008891"/>
    </source>
</evidence>
<comment type="catalytic activity">
    <reaction evidence="7">
        <text>[(1-&gt;4)-alpha-D-galacturonosyl methyl ester](n) + n H2O = [(1-&gt;4)-alpha-D-galacturonosyl](n) + n methanol + n H(+)</text>
        <dbReference type="Rhea" id="RHEA:22380"/>
        <dbReference type="Rhea" id="RHEA-COMP:14570"/>
        <dbReference type="Rhea" id="RHEA-COMP:14573"/>
        <dbReference type="ChEBI" id="CHEBI:15377"/>
        <dbReference type="ChEBI" id="CHEBI:15378"/>
        <dbReference type="ChEBI" id="CHEBI:17790"/>
        <dbReference type="ChEBI" id="CHEBI:140522"/>
        <dbReference type="ChEBI" id="CHEBI:140523"/>
        <dbReference type="EC" id="3.1.1.11"/>
    </reaction>
</comment>
<evidence type="ECO:0000256" key="8">
    <source>
        <dbReference type="ARBA" id="ARBA00057335"/>
    </source>
</evidence>
<dbReference type="FunFam" id="2.160.20.10:FF:000013">
    <property type="entry name" value="Pectinesterase"/>
    <property type="match status" value="1"/>
</dbReference>
<dbReference type="Proteomes" id="UP000324897">
    <property type="component" value="Unassembled WGS sequence"/>
</dbReference>
<evidence type="ECO:0000313" key="11">
    <source>
        <dbReference type="EMBL" id="TVT98691.1"/>
    </source>
</evidence>
<sequence length="377" mass="41146">MARPRLLPVLLAVAAAALSSLPGGAHAKSKLAKKSDDIVNGPLLTEKLKAKRTLIVGPDEEFKTVQAAIDAVPAGNSEWVIVHLRSGVHTGKVVIPETKPFVFVRGNGKGRTSITHESASIDNAESAAFTVNADNVIVFGISFRVRAQLIDLNFLLISKPRTQNSARAGLIANSEIRTVATMVAGDKVAFYHCAFYSPHHTLFDSAGRHYYESCYIQGNIDFIFGNGQSMFQAITTTLGRVGVQCPEIFVKPDRRTEILGSITAQNRKEEDSGGFVFLKGKVYGVGEVYLGRVTDPYSRVLFSDMYLSKTVNPAGWTSYGYPGSTANVMLAEYNCTGPGAEASKRVPWSRRLTTDEAAKYLTVDFINGKEWLPAYYY</sequence>
<dbReference type="InterPro" id="IPR012334">
    <property type="entry name" value="Pectin_lyas_fold"/>
</dbReference>
<dbReference type="GO" id="GO:0042545">
    <property type="term" value="P:cell wall modification"/>
    <property type="evidence" value="ECO:0007669"/>
    <property type="project" value="InterPro"/>
</dbReference>
<comment type="caution">
    <text evidence="11">The sequence shown here is derived from an EMBL/GenBank/DDBJ whole genome shotgun (WGS) entry which is preliminary data.</text>
</comment>
<evidence type="ECO:0000256" key="9">
    <source>
        <dbReference type="SAM" id="SignalP"/>
    </source>
</evidence>
<proteinExistence type="inferred from homology"/>
<dbReference type="PANTHER" id="PTHR31321:SF98">
    <property type="entry name" value="PECTINESTERASE 67-RELATED"/>
    <property type="match status" value="1"/>
</dbReference>
<evidence type="ECO:0000256" key="3">
    <source>
        <dbReference type="ARBA" id="ARBA00013229"/>
    </source>
</evidence>
<keyword evidence="5" id="KW-0063">Aspartyl esterase</keyword>
<evidence type="ECO:0000256" key="5">
    <source>
        <dbReference type="ARBA" id="ARBA00023085"/>
    </source>
</evidence>
<reference evidence="11 12" key="1">
    <citation type="journal article" date="2019" name="Sci. Rep.">
        <title>A high-quality genome of Eragrostis curvula grass provides insights into Poaceae evolution and supports new strategies to enhance forage quality.</title>
        <authorList>
            <person name="Carballo J."/>
            <person name="Santos B.A.C.M."/>
            <person name="Zappacosta D."/>
            <person name="Garbus I."/>
            <person name="Selva J.P."/>
            <person name="Gallo C.A."/>
            <person name="Diaz A."/>
            <person name="Albertini E."/>
            <person name="Caccamo M."/>
            <person name="Echenique V."/>
        </authorList>
    </citation>
    <scope>NUCLEOTIDE SEQUENCE [LARGE SCALE GENOMIC DNA]</scope>
    <source>
        <strain evidence="12">cv. Victoria</strain>
        <tissue evidence="11">Leaf</tissue>
    </source>
</reference>
<comment type="function">
    <text evidence="8">Acts in the modification of cell walls via demethylesterification of cell wall pectin.</text>
</comment>
<dbReference type="Gene3D" id="2.160.20.10">
    <property type="entry name" value="Single-stranded right-handed beta-helix, Pectin lyase-like"/>
    <property type="match status" value="1"/>
</dbReference>
<dbReference type="Pfam" id="PF01095">
    <property type="entry name" value="Pectinesterase"/>
    <property type="match status" value="2"/>
</dbReference>
<comment type="similarity">
    <text evidence="2">Belongs to the pectinesterase family.</text>
</comment>
<keyword evidence="9" id="KW-0732">Signal</keyword>
<dbReference type="AlphaFoldDB" id="A0A5J9SHH0"/>
<protein>
    <recommendedName>
        <fullName evidence="3">pectinesterase</fullName>
        <ecNumber evidence="3">3.1.1.11</ecNumber>
    </recommendedName>
</protein>
<name>A0A5J9SHH0_9POAL</name>
<keyword evidence="12" id="KW-1185">Reference proteome</keyword>
<dbReference type="UniPathway" id="UPA00545">
    <property type="reaction ID" value="UER00823"/>
</dbReference>
<evidence type="ECO:0000256" key="1">
    <source>
        <dbReference type="ARBA" id="ARBA00005184"/>
    </source>
</evidence>
<feature type="domain" description="Pectinesterase catalytic" evidence="10">
    <location>
        <begin position="60"/>
        <end position="146"/>
    </location>
</feature>
<organism evidence="11 12">
    <name type="scientific">Eragrostis curvula</name>
    <name type="common">weeping love grass</name>
    <dbReference type="NCBI Taxonomy" id="38414"/>
    <lineage>
        <taxon>Eukaryota</taxon>
        <taxon>Viridiplantae</taxon>
        <taxon>Streptophyta</taxon>
        <taxon>Embryophyta</taxon>
        <taxon>Tracheophyta</taxon>
        <taxon>Spermatophyta</taxon>
        <taxon>Magnoliopsida</taxon>
        <taxon>Liliopsida</taxon>
        <taxon>Poales</taxon>
        <taxon>Poaceae</taxon>
        <taxon>PACMAD clade</taxon>
        <taxon>Chloridoideae</taxon>
        <taxon>Eragrostideae</taxon>
        <taxon>Eragrostidinae</taxon>
        <taxon>Eragrostis</taxon>
    </lineage>
</organism>
<dbReference type="EMBL" id="RWGY01000819">
    <property type="protein sequence ID" value="TVT98691.1"/>
    <property type="molecule type" value="Genomic_DNA"/>
</dbReference>
<dbReference type="PANTHER" id="PTHR31321">
    <property type="entry name" value="ACYL-COA THIOESTER HYDROLASE YBHC-RELATED"/>
    <property type="match status" value="1"/>
</dbReference>
<dbReference type="SUPFAM" id="SSF51126">
    <property type="entry name" value="Pectin lyase-like"/>
    <property type="match status" value="1"/>
</dbReference>
<feature type="non-terminal residue" evidence="11">
    <location>
        <position position="1"/>
    </location>
</feature>
<feature type="chain" id="PRO_5023870010" description="pectinesterase" evidence="9">
    <location>
        <begin position="28"/>
        <end position="377"/>
    </location>
</feature>
<dbReference type="Gramene" id="TVT98691">
    <property type="protein sequence ID" value="TVT98691"/>
    <property type="gene ID" value="EJB05_55983"/>
</dbReference>
<dbReference type="GO" id="GO:0045490">
    <property type="term" value="P:pectin catabolic process"/>
    <property type="evidence" value="ECO:0007669"/>
    <property type="project" value="UniProtKB-UniPathway"/>
</dbReference>
<gene>
    <name evidence="11" type="ORF">EJB05_55983</name>
</gene>
<evidence type="ECO:0000256" key="6">
    <source>
        <dbReference type="ARBA" id="ARBA00023180"/>
    </source>
</evidence>
<dbReference type="InterPro" id="IPR000070">
    <property type="entry name" value="Pectinesterase_cat"/>
</dbReference>
<evidence type="ECO:0000256" key="7">
    <source>
        <dbReference type="ARBA" id="ARBA00047928"/>
    </source>
</evidence>
<dbReference type="InterPro" id="IPR011050">
    <property type="entry name" value="Pectin_lyase_fold/virulence"/>
</dbReference>